<keyword evidence="9 15" id="KW-0802">TPR repeat</keyword>
<dbReference type="PROSITE" id="PS50293">
    <property type="entry name" value="TPR_REGION"/>
    <property type="match status" value="1"/>
</dbReference>
<dbReference type="Pfam" id="PF07719">
    <property type="entry name" value="TPR_2"/>
    <property type="match status" value="1"/>
</dbReference>
<dbReference type="GO" id="GO:0016020">
    <property type="term" value="C:membrane"/>
    <property type="evidence" value="ECO:0007669"/>
    <property type="project" value="TreeGrafter"/>
</dbReference>
<proteinExistence type="predicted"/>
<accession>A0A8C5DI68</accession>
<dbReference type="GO" id="GO:0043066">
    <property type="term" value="P:negative regulation of apoptotic process"/>
    <property type="evidence" value="ECO:0007669"/>
    <property type="project" value="TreeGrafter"/>
</dbReference>
<reference evidence="18" key="3">
    <citation type="submission" date="2025-09" db="UniProtKB">
        <authorList>
            <consortium name="Ensembl"/>
        </authorList>
    </citation>
    <scope>IDENTIFICATION</scope>
</reference>
<evidence type="ECO:0000256" key="12">
    <source>
        <dbReference type="ARBA" id="ARBA00023212"/>
    </source>
</evidence>
<organism evidence="18 19">
    <name type="scientific">Gouania willdenowi</name>
    <name type="common">Blunt-snouted clingfish</name>
    <name type="synonym">Lepadogaster willdenowi</name>
    <dbReference type="NCBI Taxonomy" id="441366"/>
    <lineage>
        <taxon>Eukaryota</taxon>
        <taxon>Metazoa</taxon>
        <taxon>Chordata</taxon>
        <taxon>Craniata</taxon>
        <taxon>Vertebrata</taxon>
        <taxon>Euteleostomi</taxon>
        <taxon>Actinopterygii</taxon>
        <taxon>Neopterygii</taxon>
        <taxon>Teleostei</taxon>
        <taxon>Neoteleostei</taxon>
        <taxon>Acanthomorphata</taxon>
        <taxon>Ovalentaria</taxon>
        <taxon>Blenniimorphae</taxon>
        <taxon>Blenniiformes</taxon>
        <taxon>Gobiesocoidei</taxon>
        <taxon>Gobiesocidae</taxon>
        <taxon>Gobiesocinae</taxon>
        <taxon>Gouania</taxon>
    </lineage>
</organism>
<dbReference type="GO" id="GO:0044183">
    <property type="term" value="F:protein folding chaperone"/>
    <property type="evidence" value="ECO:0007669"/>
    <property type="project" value="TreeGrafter"/>
</dbReference>
<evidence type="ECO:0000256" key="9">
    <source>
        <dbReference type="ARBA" id="ARBA00022803"/>
    </source>
</evidence>
<dbReference type="GO" id="GO:0012505">
    <property type="term" value="C:endomembrane system"/>
    <property type="evidence" value="ECO:0007669"/>
    <property type="project" value="TreeGrafter"/>
</dbReference>
<protein>
    <recommendedName>
        <fullName evidence="14">peptidylprolyl isomerase</fullName>
        <ecNumber evidence="14">5.2.1.8</ecNumber>
    </recommendedName>
</protein>
<keyword evidence="6" id="KW-0597">Phosphoprotein</keyword>
<dbReference type="PANTHER" id="PTHR46512">
    <property type="entry name" value="PEPTIDYLPROLYL ISOMERASE"/>
    <property type="match status" value="1"/>
</dbReference>
<evidence type="ECO:0000256" key="1">
    <source>
        <dbReference type="ARBA" id="ARBA00004123"/>
    </source>
</evidence>
<keyword evidence="8" id="KW-0677">Repeat</keyword>
<evidence type="ECO:0000256" key="15">
    <source>
        <dbReference type="PROSITE-ProRule" id="PRU00339"/>
    </source>
</evidence>
<evidence type="ECO:0000256" key="5">
    <source>
        <dbReference type="ARBA" id="ARBA00022481"/>
    </source>
</evidence>
<keyword evidence="13" id="KW-0539">Nucleus</keyword>
<evidence type="ECO:0000256" key="3">
    <source>
        <dbReference type="ARBA" id="ARBA00004245"/>
    </source>
</evidence>
<dbReference type="GO" id="GO:0005874">
    <property type="term" value="C:microtubule"/>
    <property type="evidence" value="ECO:0007669"/>
    <property type="project" value="UniProtKB-KW"/>
</dbReference>
<dbReference type="InterPro" id="IPR050754">
    <property type="entry name" value="FKBP4/5/8-like"/>
</dbReference>
<dbReference type="GO" id="GO:0005740">
    <property type="term" value="C:mitochondrial envelope"/>
    <property type="evidence" value="ECO:0007669"/>
    <property type="project" value="TreeGrafter"/>
</dbReference>
<dbReference type="SMART" id="SM00028">
    <property type="entry name" value="TPR"/>
    <property type="match status" value="2"/>
</dbReference>
<dbReference type="GO" id="GO:0003755">
    <property type="term" value="F:peptidyl-prolyl cis-trans isomerase activity"/>
    <property type="evidence" value="ECO:0007669"/>
    <property type="project" value="UniProtKB-KW"/>
</dbReference>
<keyword evidence="12" id="KW-0963">Cytoplasm</keyword>
<dbReference type="PANTHER" id="PTHR46512:SF1">
    <property type="entry name" value="PEPTIDYLPROLYL ISOMERASE"/>
    <property type="match status" value="1"/>
</dbReference>
<dbReference type="AlphaFoldDB" id="A0A8C5DI68"/>
<reference evidence="18" key="1">
    <citation type="submission" date="2020-06" db="EMBL/GenBank/DDBJ databases">
        <authorList>
            <consortium name="Wellcome Sanger Institute Data Sharing"/>
        </authorList>
    </citation>
    <scope>NUCLEOTIDE SEQUENCE [LARGE SCALE GENOMIC DNA]</scope>
</reference>
<keyword evidence="14" id="KW-0697">Rotamase</keyword>
<dbReference type="PROSITE" id="PS50005">
    <property type="entry name" value="TPR"/>
    <property type="match status" value="1"/>
</dbReference>
<keyword evidence="10" id="KW-0007">Acetylation</keyword>
<dbReference type="SUPFAM" id="SSF54534">
    <property type="entry name" value="FKBP-like"/>
    <property type="match status" value="1"/>
</dbReference>
<feature type="domain" description="PPIase FKBP-type" evidence="17">
    <location>
        <begin position="1"/>
        <end position="87"/>
    </location>
</feature>
<dbReference type="Gene3D" id="1.25.40.10">
    <property type="entry name" value="Tetratricopeptide repeat domain"/>
    <property type="match status" value="1"/>
</dbReference>
<dbReference type="PROSITE" id="PS50059">
    <property type="entry name" value="FKBP_PPIASE"/>
    <property type="match status" value="1"/>
</dbReference>
<evidence type="ECO:0000256" key="4">
    <source>
        <dbReference type="ARBA" id="ARBA00004514"/>
    </source>
</evidence>
<keyword evidence="7" id="KW-0493">Microtubule</keyword>
<feature type="compositionally biased region" description="Basic and acidic residues" evidence="16">
    <location>
        <begin position="237"/>
        <end position="279"/>
    </location>
</feature>
<evidence type="ECO:0000313" key="19">
    <source>
        <dbReference type="Proteomes" id="UP000694680"/>
    </source>
</evidence>
<evidence type="ECO:0000313" key="18">
    <source>
        <dbReference type="Ensembl" id="ENSGWIP00000003635.1"/>
    </source>
</evidence>
<evidence type="ECO:0000256" key="8">
    <source>
        <dbReference type="ARBA" id="ARBA00022737"/>
    </source>
</evidence>
<feature type="region of interest" description="Disordered" evidence="16">
    <location>
        <begin position="210"/>
        <end position="302"/>
    </location>
</feature>
<dbReference type="EC" id="5.2.1.8" evidence="14"/>
<dbReference type="Pfam" id="PF00254">
    <property type="entry name" value="FKBP_C"/>
    <property type="match status" value="1"/>
</dbReference>
<evidence type="ECO:0000259" key="17">
    <source>
        <dbReference type="PROSITE" id="PS50059"/>
    </source>
</evidence>
<comment type="subcellular location">
    <subcellularLocation>
        <location evidence="3">Cytoplasm</location>
        <location evidence="3">Cytoskeleton</location>
    </subcellularLocation>
    <subcellularLocation>
        <location evidence="4">Cytoplasm</location>
        <location evidence="4">Cytosol</location>
    </subcellularLocation>
    <subcellularLocation>
        <location evidence="2">Mitochondrion</location>
    </subcellularLocation>
    <subcellularLocation>
        <location evidence="1">Nucleus</location>
    </subcellularLocation>
</comment>
<dbReference type="InterPro" id="IPR019734">
    <property type="entry name" value="TPR_rpt"/>
</dbReference>
<evidence type="ECO:0000256" key="2">
    <source>
        <dbReference type="ARBA" id="ARBA00004173"/>
    </source>
</evidence>
<reference evidence="18" key="2">
    <citation type="submission" date="2025-08" db="UniProtKB">
        <authorList>
            <consortium name="Ensembl"/>
        </authorList>
    </citation>
    <scope>IDENTIFICATION</scope>
</reference>
<dbReference type="InterPro" id="IPR046357">
    <property type="entry name" value="PPIase_dom_sf"/>
</dbReference>
<dbReference type="Ensembl" id="ENSGWIT00000003923.1">
    <property type="protein sequence ID" value="ENSGWIP00000003635.1"/>
    <property type="gene ID" value="ENSGWIG00000001974.1"/>
</dbReference>
<name>A0A8C5DI68_GOUWI</name>
<dbReference type="InterPro" id="IPR011990">
    <property type="entry name" value="TPR-like_helical_dom_sf"/>
</dbReference>
<keyword evidence="11" id="KW-0496">Mitochondrion</keyword>
<evidence type="ECO:0000256" key="10">
    <source>
        <dbReference type="ARBA" id="ARBA00022990"/>
    </source>
</evidence>
<evidence type="ECO:0000256" key="6">
    <source>
        <dbReference type="ARBA" id="ARBA00022553"/>
    </source>
</evidence>
<evidence type="ECO:0000256" key="14">
    <source>
        <dbReference type="PROSITE-ProRule" id="PRU00277"/>
    </source>
</evidence>
<dbReference type="SUPFAM" id="SSF48452">
    <property type="entry name" value="TPR-like"/>
    <property type="match status" value="1"/>
</dbReference>
<sequence>MLGDGVMKRVGYYIQQPNNLTYPLFWFTLGNKEVIPALDVAVRLMGMGEKALIQTDERYAYGLSGNLYPEIPSGADLSLEVKLLEAIDAPDLKLLSPTEKIALATCKKEQGNVLYRCRAYKYLMEVQVKCFNNMAASMLKLEQYDVALQCCYAVLIYQPENVKALFHTGKVLASQDKYSEAIQTLQKALELEPHNKTHEAAQQAMDEKMLENPSSTHKHQAMDEKMLEDPSSTQKHQAMDEKMLEDPSSTHKHQAMDEKMLEDPSSTHKHQAMDKKITKNPELIEQSLPLERKNRVKAQSCR</sequence>
<keyword evidence="19" id="KW-1185">Reference proteome</keyword>
<dbReference type="InterPro" id="IPR001179">
    <property type="entry name" value="PPIase_FKBP_dom"/>
</dbReference>
<dbReference type="GO" id="GO:0005829">
    <property type="term" value="C:cytosol"/>
    <property type="evidence" value="ECO:0007669"/>
    <property type="project" value="UniProtKB-SubCell"/>
</dbReference>
<evidence type="ECO:0000256" key="11">
    <source>
        <dbReference type="ARBA" id="ARBA00023128"/>
    </source>
</evidence>
<comment type="catalytic activity">
    <reaction evidence="14">
        <text>[protein]-peptidylproline (omega=180) = [protein]-peptidylproline (omega=0)</text>
        <dbReference type="Rhea" id="RHEA:16237"/>
        <dbReference type="Rhea" id="RHEA-COMP:10747"/>
        <dbReference type="Rhea" id="RHEA-COMP:10748"/>
        <dbReference type="ChEBI" id="CHEBI:83833"/>
        <dbReference type="ChEBI" id="CHEBI:83834"/>
        <dbReference type="EC" id="5.2.1.8"/>
    </reaction>
</comment>
<keyword evidence="5" id="KW-0488">Methylation</keyword>
<evidence type="ECO:0000256" key="16">
    <source>
        <dbReference type="SAM" id="MobiDB-lite"/>
    </source>
</evidence>
<dbReference type="Gene3D" id="3.10.50.40">
    <property type="match status" value="1"/>
</dbReference>
<keyword evidence="14" id="KW-0413">Isomerase</keyword>
<keyword evidence="12" id="KW-0206">Cytoskeleton</keyword>
<dbReference type="Proteomes" id="UP000694680">
    <property type="component" value="Chromosome 1"/>
</dbReference>
<evidence type="ECO:0000256" key="7">
    <source>
        <dbReference type="ARBA" id="ARBA00022701"/>
    </source>
</evidence>
<evidence type="ECO:0000256" key="13">
    <source>
        <dbReference type="ARBA" id="ARBA00023242"/>
    </source>
</evidence>
<feature type="repeat" description="TPR" evidence="15">
    <location>
        <begin position="162"/>
        <end position="195"/>
    </location>
</feature>
<dbReference type="GO" id="GO:0005634">
    <property type="term" value="C:nucleus"/>
    <property type="evidence" value="ECO:0007669"/>
    <property type="project" value="UniProtKB-SubCell"/>
</dbReference>
<dbReference type="InterPro" id="IPR013105">
    <property type="entry name" value="TPR_2"/>
</dbReference>